<keyword evidence="1" id="KW-1133">Transmembrane helix</keyword>
<keyword evidence="1" id="KW-0472">Membrane</keyword>
<proteinExistence type="predicted"/>
<evidence type="ECO:0000313" key="2">
    <source>
        <dbReference type="EMBL" id="MBW4662476.1"/>
    </source>
</evidence>
<accession>A0A951QIQ2</accession>
<gene>
    <name evidence="2" type="ORF">KME15_27835</name>
</gene>
<protein>
    <submittedName>
        <fullName evidence="2">Uncharacterized protein</fullName>
    </submittedName>
</protein>
<sequence>MTSENKEIPKKDDFALLDKKLDLSTKSVALAAAVFGVITSISNVVTGIATAQLTRSQDFSTRITASVDILTGEDEKKAAAIFGSLYPLATDKEQKKF</sequence>
<evidence type="ECO:0000313" key="3">
    <source>
        <dbReference type="Proteomes" id="UP000757435"/>
    </source>
</evidence>
<dbReference type="EMBL" id="JAHHHD010000078">
    <property type="protein sequence ID" value="MBW4662476.1"/>
    <property type="molecule type" value="Genomic_DNA"/>
</dbReference>
<comment type="caution">
    <text evidence="2">The sequence shown here is derived from an EMBL/GenBank/DDBJ whole genome shotgun (WGS) entry which is preliminary data.</text>
</comment>
<evidence type="ECO:0000256" key="1">
    <source>
        <dbReference type="SAM" id="Phobius"/>
    </source>
</evidence>
<reference evidence="2" key="1">
    <citation type="submission" date="2021-05" db="EMBL/GenBank/DDBJ databases">
        <authorList>
            <person name="Pietrasiak N."/>
            <person name="Ward R."/>
            <person name="Stajich J.E."/>
            <person name="Kurbessoian T."/>
        </authorList>
    </citation>
    <scope>NUCLEOTIDE SEQUENCE</scope>
    <source>
        <strain evidence="2">UHER 2000/2452</strain>
    </source>
</reference>
<keyword evidence="1" id="KW-0812">Transmembrane</keyword>
<name>A0A951QIQ2_9CYAN</name>
<dbReference type="Proteomes" id="UP000757435">
    <property type="component" value="Unassembled WGS sequence"/>
</dbReference>
<dbReference type="AlphaFoldDB" id="A0A951QIQ2"/>
<reference evidence="2" key="2">
    <citation type="journal article" date="2022" name="Microbiol. Resour. Announc.">
        <title>Metagenome Sequencing to Explore Phylogenomics of Terrestrial Cyanobacteria.</title>
        <authorList>
            <person name="Ward R.D."/>
            <person name="Stajich J.E."/>
            <person name="Johansen J.R."/>
            <person name="Huntemann M."/>
            <person name="Clum A."/>
            <person name="Foster B."/>
            <person name="Foster B."/>
            <person name="Roux S."/>
            <person name="Palaniappan K."/>
            <person name="Varghese N."/>
            <person name="Mukherjee S."/>
            <person name="Reddy T.B.K."/>
            <person name="Daum C."/>
            <person name="Copeland A."/>
            <person name="Chen I.A."/>
            <person name="Ivanova N.N."/>
            <person name="Kyrpides N.C."/>
            <person name="Shapiro N."/>
            <person name="Eloe-Fadrosh E.A."/>
            <person name="Pietrasiak N."/>
        </authorList>
    </citation>
    <scope>NUCLEOTIDE SEQUENCE</scope>
    <source>
        <strain evidence="2">UHER 2000/2452</strain>
    </source>
</reference>
<feature type="transmembrane region" description="Helical" evidence="1">
    <location>
        <begin position="28"/>
        <end position="53"/>
    </location>
</feature>
<organism evidence="2 3">
    <name type="scientific">Drouetiella hepatica Uher 2000/2452</name>
    <dbReference type="NCBI Taxonomy" id="904376"/>
    <lineage>
        <taxon>Bacteria</taxon>
        <taxon>Bacillati</taxon>
        <taxon>Cyanobacteriota</taxon>
        <taxon>Cyanophyceae</taxon>
        <taxon>Oculatellales</taxon>
        <taxon>Oculatellaceae</taxon>
        <taxon>Drouetiella</taxon>
    </lineage>
</organism>